<gene>
    <name evidence="3" type="ORF">GRI62_09280</name>
</gene>
<evidence type="ECO:0000256" key="2">
    <source>
        <dbReference type="SAM" id="SignalP"/>
    </source>
</evidence>
<feature type="chain" id="PRO_5032572239" description="Lipoprotein" evidence="2">
    <location>
        <begin position="20"/>
        <end position="209"/>
    </location>
</feature>
<evidence type="ECO:0000313" key="3">
    <source>
        <dbReference type="EMBL" id="MXO93798.1"/>
    </source>
</evidence>
<dbReference type="EMBL" id="WTYH01000001">
    <property type="protein sequence ID" value="MXO93798.1"/>
    <property type="molecule type" value="Genomic_DNA"/>
</dbReference>
<comment type="caution">
    <text evidence="3">The sequence shown here is derived from an EMBL/GenBank/DDBJ whole genome shotgun (WGS) entry which is preliminary data.</text>
</comment>
<feature type="region of interest" description="Disordered" evidence="1">
    <location>
        <begin position="179"/>
        <end position="209"/>
    </location>
</feature>
<name>A0A845A1K2_9SPHN</name>
<organism evidence="3 4">
    <name type="scientific">Aurantiacibacter arachoides</name>
    <dbReference type="NCBI Taxonomy" id="1850444"/>
    <lineage>
        <taxon>Bacteria</taxon>
        <taxon>Pseudomonadati</taxon>
        <taxon>Pseudomonadota</taxon>
        <taxon>Alphaproteobacteria</taxon>
        <taxon>Sphingomonadales</taxon>
        <taxon>Erythrobacteraceae</taxon>
        <taxon>Aurantiacibacter</taxon>
    </lineage>
</organism>
<feature type="compositionally biased region" description="Pro residues" evidence="1">
    <location>
        <begin position="188"/>
        <end position="200"/>
    </location>
</feature>
<dbReference type="OrthoDB" id="7391054at2"/>
<dbReference type="PROSITE" id="PS51257">
    <property type="entry name" value="PROKAR_LIPOPROTEIN"/>
    <property type="match status" value="1"/>
</dbReference>
<proteinExistence type="predicted"/>
<keyword evidence="2" id="KW-0732">Signal</keyword>
<dbReference type="AlphaFoldDB" id="A0A845A1K2"/>
<dbReference type="RefSeq" id="WP_131453050.1">
    <property type="nucleotide sequence ID" value="NZ_BMJK01000001.1"/>
</dbReference>
<reference evidence="3 4" key="1">
    <citation type="submission" date="2019-12" db="EMBL/GenBank/DDBJ databases">
        <title>Genomic-based taxomic classification of the family Erythrobacteraceae.</title>
        <authorList>
            <person name="Xu L."/>
        </authorList>
    </citation>
    <scope>NUCLEOTIDE SEQUENCE [LARGE SCALE GENOMIC DNA]</scope>
    <source>
        <strain evidence="3 4">RC4-10-4</strain>
    </source>
</reference>
<accession>A0A845A1K2</accession>
<sequence length="209" mass="22416">MTRPLPRFALALVALAAVAACQQEASEPLPAPEPSRLSLDDVRVHEGTATPSPDTSQARWRVAADGQGIDFGNAGAPPWLSLECALDARPAELVIVRHAETYPGQSALFPFVGNGMRSRFFADAVLHDGEWRWEARLPAEDPQTEVFEGTRDFTATLPGHGMLEIRGSRMPGEFVEWCRSGGQARLPTPEPSPTAEPSPAPTASAAPAR</sequence>
<protein>
    <recommendedName>
        <fullName evidence="5">Lipoprotein</fullName>
    </recommendedName>
</protein>
<evidence type="ECO:0000256" key="1">
    <source>
        <dbReference type="SAM" id="MobiDB-lite"/>
    </source>
</evidence>
<dbReference type="Proteomes" id="UP000460626">
    <property type="component" value="Unassembled WGS sequence"/>
</dbReference>
<evidence type="ECO:0008006" key="5">
    <source>
        <dbReference type="Google" id="ProtNLM"/>
    </source>
</evidence>
<feature type="signal peptide" evidence="2">
    <location>
        <begin position="1"/>
        <end position="19"/>
    </location>
</feature>
<keyword evidence="4" id="KW-1185">Reference proteome</keyword>
<evidence type="ECO:0000313" key="4">
    <source>
        <dbReference type="Proteomes" id="UP000460626"/>
    </source>
</evidence>